<dbReference type="EMBL" id="JAMKFB020000003">
    <property type="protein sequence ID" value="KAL0198729.1"/>
    <property type="molecule type" value="Genomic_DNA"/>
</dbReference>
<evidence type="ECO:0000313" key="1">
    <source>
        <dbReference type="EMBL" id="KAL0198729.1"/>
    </source>
</evidence>
<accession>A0ABD0RJU5</accession>
<feature type="non-terminal residue" evidence="1">
    <location>
        <position position="64"/>
    </location>
</feature>
<gene>
    <name evidence="1" type="ORF">M9458_007269</name>
</gene>
<organism evidence="1 2">
    <name type="scientific">Cirrhinus mrigala</name>
    <name type="common">Mrigala</name>
    <dbReference type="NCBI Taxonomy" id="683832"/>
    <lineage>
        <taxon>Eukaryota</taxon>
        <taxon>Metazoa</taxon>
        <taxon>Chordata</taxon>
        <taxon>Craniata</taxon>
        <taxon>Vertebrata</taxon>
        <taxon>Euteleostomi</taxon>
        <taxon>Actinopterygii</taxon>
        <taxon>Neopterygii</taxon>
        <taxon>Teleostei</taxon>
        <taxon>Ostariophysi</taxon>
        <taxon>Cypriniformes</taxon>
        <taxon>Cyprinidae</taxon>
        <taxon>Labeoninae</taxon>
        <taxon>Labeonini</taxon>
        <taxon>Cirrhinus</taxon>
    </lineage>
</organism>
<name>A0ABD0RJU5_CIRMR</name>
<keyword evidence="2" id="KW-1185">Reference proteome</keyword>
<evidence type="ECO:0000313" key="2">
    <source>
        <dbReference type="Proteomes" id="UP001529510"/>
    </source>
</evidence>
<comment type="caution">
    <text evidence="1">The sequence shown here is derived from an EMBL/GenBank/DDBJ whole genome shotgun (WGS) entry which is preliminary data.</text>
</comment>
<reference evidence="1 2" key="1">
    <citation type="submission" date="2024-05" db="EMBL/GenBank/DDBJ databases">
        <title>Genome sequencing and assembly of Indian major carp, Cirrhinus mrigala (Hamilton, 1822).</title>
        <authorList>
            <person name="Mohindra V."/>
            <person name="Chowdhury L.M."/>
            <person name="Lal K."/>
            <person name="Jena J.K."/>
        </authorList>
    </citation>
    <scope>NUCLEOTIDE SEQUENCE [LARGE SCALE GENOMIC DNA]</scope>
    <source>
        <strain evidence="1">CM1030</strain>
        <tissue evidence="1">Blood</tissue>
    </source>
</reference>
<dbReference type="AlphaFoldDB" id="A0ABD0RJU5"/>
<dbReference type="Proteomes" id="UP001529510">
    <property type="component" value="Unassembled WGS sequence"/>
</dbReference>
<sequence>MADASLQQLQRFARLISAQSLAACSRSAPSVRVSLPGCASPQGFWEAFTAFKDGKLNYCLKSNT</sequence>
<protein>
    <submittedName>
        <fullName evidence="1">Uncharacterized protein</fullName>
    </submittedName>
</protein>
<proteinExistence type="predicted"/>